<evidence type="ECO:0000259" key="4">
    <source>
        <dbReference type="Pfam" id="PF12955"/>
    </source>
</evidence>
<dbReference type="Pfam" id="PF12955">
    <property type="entry name" value="Vps3844_C"/>
    <property type="match status" value="1"/>
</dbReference>
<gene>
    <name evidence="5" type="ORF">MIND_00111300</name>
</gene>
<dbReference type="EMBL" id="JACAZF010000001">
    <property type="protein sequence ID" value="KAF7315945.1"/>
    <property type="molecule type" value="Genomic_DNA"/>
</dbReference>
<keyword evidence="3" id="KW-0732">Signal</keyword>
<evidence type="ECO:0000313" key="5">
    <source>
        <dbReference type="EMBL" id="KAF7315945.1"/>
    </source>
</evidence>
<feature type="domain" description="Vacuolar sorting protein Vps3844 C-terminal" evidence="4">
    <location>
        <begin position="259"/>
        <end position="357"/>
    </location>
</feature>
<feature type="signal peptide" evidence="3">
    <location>
        <begin position="1"/>
        <end position="21"/>
    </location>
</feature>
<comment type="caution">
    <text evidence="5">The sequence shown here is derived from an EMBL/GenBank/DDBJ whole genome shotgun (WGS) entry which is preliminary data.</text>
</comment>
<evidence type="ECO:0000313" key="6">
    <source>
        <dbReference type="Proteomes" id="UP000636479"/>
    </source>
</evidence>
<dbReference type="PANTHER" id="PTHR36853:SF1">
    <property type="entry name" value="DUF3844 DOMAIN-CONTAINING PROTEIN"/>
    <property type="match status" value="1"/>
</dbReference>
<dbReference type="RefSeq" id="XP_037225968.1">
    <property type="nucleotide sequence ID" value="XM_037358058.1"/>
</dbReference>
<sequence>MMWKSLRLSTLALCVVPNVFAIDIYLSPPPLLPNLPIDFVADDASAVLSQHLGLEAFNELRAGSRTLEDLFQVQGETELIGEQRQRNVLLLTVDEVDLKAMNLPGSLRHVASLESPPTPSLDSVISTYLHHAAHIYTSLFSPAPSTDFADTLQAGYSSQLNSISTFLSKSEEAAFAAQELGALRKLRTQYGSSSPEYEAALADTHSMIQLAISQDAKIALLAFSSTTSTPVKRQAQPSQAPFPSPKPAPQQPIGSIGTCHTTLDACSNSTLSCSGRGECVSASKAGRTCFVCACGKSTKGAGKTLKTENWVGERCERKDVSGPFVLLAGTTVVLILVVAMSVGLLYGVGNIELPSVLMGGAVHPKKD</sequence>
<accession>A0A8H6TEE6</accession>
<keyword evidence="2" id="KW-0812">Transmembrane</keyword>
<keyword evidence="2" id="KW-1133">Transmembrane helix</keyword>
<dbReference type="InterPro" id="IPR053065">
    <property type="entry name" value="Archenteron_Induction-Rel"/>
</dbReference>
<keyword evidence="6" id="KW-1185">Reference proteome</keyword>
<proteinExistence type="predicted"/>
<dbReference type="GO" id="GO:0005783">
    <property type="term" value="C:endoplasmic reticulum"/>
    <property type="evidence" value="ECO:0007669"/>
    <property type="project" value="TreeGrafter"/>
</dbReference>
<dbReference type="PANTHER" id="PTHR36853">
    <property type="entry name" value="EXPRESSED PROTEIN"/>
    <property type="match status" value="1"/>
</dbReference>
<dbReference type="Proteomes" id="UP000636479">
    <property type="component" value="Unassembled WGS sequence"/>
</dbReference>
<dbReference type="GeneID" id="59340574"/>
<name>A0A8H6TEE6_9AGAR</name>
<dbReference type="InterPro" id="IPR024382">
    <property type="entry name" value="Vps3844_C"/>
</dbReference>
<dbReference type="AlphaFoldDB" id="A0A8H6TEE6"/>
<feature type="region of interest" description="Disordered" evidence="1">
    <location>
        <begin position="230"/>
        <end position="251"/>
    </location>
</feature>
<dbReference type="OrthoDB" id="5583277at2759"/>
<evidence type="ECO:0000256" key="3">
    <source>
        <dbReference type="SAM" id="SignalP"/>
    </source>
</evidence>
<evidence type="ECO:0000256" key="2">
    <source>
        <dbReference type="SAM" id="Phobius"/>
    </source>
</evidence>
<protein>
    <submittedName>
        <fullName evidence="5">DUF3844 domain-containing protein</fullName>
    </submittedName>
</protein>
<feature type="compositionally biased region" description="Pro residues" evidence="1">
    <location>
        <begin position="240"/>
        <end position="250"/>
    </location>
</feature>
<feature type="chain" id="PRO_5034065684" evidence="3">
    <location>
        <begin position="22"/>
        <end position="367"/>
    </location>
</feature>
<organism evidence="5 6">
    <name type="scientific">Mycena indigotica</name>
    <dbReference type="NCBI Taxonomy" id="2126181"/>
    <lineage>
        <taxon>Eukaryota</taxon>
        <taxon>Fungi</taxon>
        <taxon>Dikarya</taxon>
        <taxon>Basidiomycota</taxon>
        <taxon>Agaricomycotina</taxon>
        <taxon>Agaricomycetes</taxon>
        <taxon>Agaricomycetidae</taxon>
        <taxon>Agaricales</taxon>
        <taxon>Marasmiineae</taxon>
        <taxon>Mycenaceae</taxon>
        <taxon>Mycena</taxon>
    </lineage>
</organism>
<keyword evidence="2" id="KW-0472">Membrane</keyword>
<reference evidence="5" key="1">
    <citation type="submission" date="2020-05" db="EMBL/GenBank/DDBJ databases">
        <title>Mycena genomes resolve the evolution of fungal bioluminescence.</title>
        <authorList>
            <person name="Tsai I.J."/>
        </authorList>
    </citation>
    <scope>NUCLEOTIDE SEQUENCE</scope>
    <source>
        <strain evidence="5">171206Taipei</strain>
    </source>
</reference>
<evidence type="ECO:0000256" key="1">
    <source>
        <dbReference type="SAM" id="MobiDB-lite"/>
    </source>
</evidence>
<feature type="transmembrane region" description="Helical" evidence="2">
    <location>
        <begin position="324"/>
        <end position="348"/>
    </location>
</feature>